<comment type="caution">
    <text evidence="1">The sequence shown here is derived from an EMBL/GenBank/DDBJ whole genome shotgun (WGS) entry which is preliminary data.</text>
</comment>
<dbReference type="STRING" id="86105.NF27_CY00020"/>
<organism evidence="1 2">
    <name type="scientific">Candidatus Jidaibacter acanthamoebae</name>
    <dbReference type="NCBI Taxonomy" id="86105"/>
    <lineage>
        <taxon>Bacteria</taxon>
        <taxon>Pseudomonadati</taxon>
        <taxon>Pseudomonadota</taxon>
        <taxon>Alphaproteobacteria</taxon>
        <taxon>Rickettsiales</taxon>
        <taxon>Candidatus Midichloriaceae</taxon>
        <taxon>Candidatus Jidaibacter</taxon>
    </lineage>
</organism>
<sequence>MVTYKYTTKELIDCVYYESSLELLAALKLIATNGIEANGSLQGLHDNMLPALTGEQLNLGPLNRMMISDLFDKVHWRVTAEPEEERIAFIKGQAIEFQENVINEVCSDNEVDINCPDYLNYHEFNQEELIKCIYYICVVDHLKETIRKVEQYMSEDKTLEDFNGLLPQCTEEYIKLNKMNREMIVSLNRQMWQWFGSISGEEFADFIKAQAADFDICIDVRPVGEYQDGEVVFYDDEKV</sequence>
<keyword evidence="2" id="KW-1185">Reference proteome</keyword>
<dbReference type="EMBL" id="JSWE01000075">
    <property type="protein sequence ID" value="KIE05766.1"/>
    <property type="molecule type" value="Genomic_DNA"/>
</dbReference>
<evidence type="ECO:0000313" key="1">
    <source>
        <dbReference type="EMBL" id="KIE05766.1"/>
    </source>
</evidence>
<protein>
    <submittedName>
        <fullName evidence="1">Uncharacterized protein</fullName>
    </submittedName>
</protein>
<accession>A0A0C1N0C7</accession>
<dbReference type="Proteomes" id="UP000031258">
    <property type="component" value="Unassembled WGS sequence"/>
</dbReference>
<dbReference type="AlphaFoldDB" id="A0A0C1N0C7"/>
<dbReference type="RefSeq" id="WP_039455468.1">
    <property type="nucleotide sequence ID" value="NZ_JSWE01000075.1"/>
</dbReference>
<reference evidence="1 2" key="1">
    <citation type="submission" date="2014-11" db="EMBL/GenBank/DDBJ databases">
        <title>A Rickettsiales Symbiont of Amoebae With Ancient Features.</title>
        <authorList>
            <person name="Schulz F."/>
            <person name="Martijn J."/>
            <person name="Wascher F."/>
            <person name="Kostanjsek R."/>
            <person name="Ettema T.J."/>
            <person name="Horn M."/>
        </authorList>
    </citation>
    <scope>NUCLEOTIDE SEQUENCE [LARGE SCALE GENOMIC DNA]</scope>
    <source>
        <strain evidence="1 2">UWC36</strain>
    </source>
</reference>
<proteinExistence type="predicted"/>
<name>A0A0C1N0C7_9RICK</name>
<gene>
    <name evidence="1" type="ORF">NF27_CY00020</name>
</gene>
<evidence type="ECO:0000313" key="2">
    <source>
        <dbReference type="Proteomes" id="UP000031258"/>
    </source>
</evidence>